<protein>
    <recommendedName>
        <fullName evidence="3">Prion-inhibition and propagation HeLo domain-containing protein</fullName>
    </recommendedName>
</protein>
<organism evidence="1 2">
    <name type="scientific">Cryomyces antarcticus</name>
    <dbReference type="NCBI Taxonomy" id="329879"/>
    <lineage>
        <taxon>Eukaryota</taxon>
        <taxon>Fungi</taxon>
        <taxon>Dikarya</taxon>
        <taxon>Ascomycota</taxon>
        <taxon>Pezizomycotina</taxon>
        <taxon>Dothideomycetes</taxon>
        <taxon>Dothideomycetes incertae sedis</taxon>
        <taxon>Cryomyces</taxon>
    </lineage>
</organism>
<accession>A0ABR0JM00</accession>
<comment type="caution">
    <text evidence="1">The sequence shown here is derived from an EMBL/GenBank/DDBJ whole genome shotgun (WGS) entry which is preliminary data.</text>
</comment>
<reference evidence="1 2" key="1">
    <citation type="submission" date="2023-08" db="EMBL/GenBank/DDBJ databases">
        <title>Black Yeasts Isolated from many extreme environments.</title>
        <authorList>
            <person name="Coleine C."/>
            <person name="Stajich J.E."/>
            <person name="Selbmann L."/>
        </authorList>
    </citation>
    <scope>NUCLEOTIDE SEQUENCE [LARGE SCALE GENOMIC DNA]</scope>
    <source>
        <strain evidence="1 2">CCFEE 536</strain>
    </source>
</reference>
<dbReference type="Proteomes" id="UP001357485">
    <property type="component" value="Unassembled WGS sequence"/>
</dbReference>
<evidence type="ECO:0000313" key="1">
    <source>
        <dbReference type="EMBL" id="KAK5066479.1"/>
    </source>
</evidence>
<dbReference type="EMBL" id="JAVRRA010027380">
    <property type="protein sequence ID" value="KAK5066479.1"/>
    <property type="molecule type" value="Genomic_DNA"/>
</dbReference>
<feature type="non-terminal residue" evidence="1">
    <location>
        <position position="155"/>
    </location>
</feature>
<sequence length="155" mass="17437">MSELDVVNCIAAVVSAFHGGAELTKALKKRNKKRKTEQAYKEKMLQEALVAGETQVKRRYDDEFNQLGVAFSKGDDVARHQLLAIAVSMQAEIIRSLQIAREVESAILDLTKLHESAVMNRHSTVKTMDELRQRILIRIPIGSPIKDYELTAFEA</sequence>
<evidence type="ECO:0008006" key="3">
    <source>
        <dbReference type="Google" id="ProtNLM"/>
    </source>
</evidence>
<evidence type="ECO:0000313" key="2">
    <source>
        <dbReference type="Proteomes" id="UP001357485"/>
    </source>
</evidence>
<keyword evidence="2" id="KW-1185">Reference proteome</keyword>
<gene>
    <name evidence="1" type="ORF">LTR16_010051</name>
</gene>
<proteinExistence type="predicted"/>
<name>A0ABR0JM00_9PEZI</name>